<evidence type="ECO:0000313" key="2">
    <source>
        <dbReference type="EMBL" id="MBC8597197.1"/>
    </source>
</evidence>
<organism evidence="2 3">
    <name type="scientific">Qingrenia yutianensis</name>
    <dbReference type="NCBI Taxonomy" id="2763676"/>
    <lineage>
        <taxon>Bacteria</taxon>
        <taxon>Bacillati</taxon>
        <taxon>Bacillota</taxon>
        <taxon>Clostridia</taxon>
        <taxon>Eubacteriales</taxon>
        <taxon>Oscillospiraceae</taxon>
        <taxon>Qingrenia</taxon>
    </lineage>
</organism>
<dbReference type="EMBL" id="JACRTE010000017">
    <property type="protein sequence ID" value="MBC8597197.1"/>
    <property type="molecule type" value="Genomic_DNA"/>
</dbReference>
<name>A0A926FDG2_9FIRM</name>
<dbReference type="AlphaFoldDB" id="A0A926FDG2"/>
<accession>A0A926FDG2</accession>
<dbReference type="InterPro" id="IPR009057">
    <property type="entry name" value="Homeodomain-like_sf"/>
</dbReference>
<keyword evidence="1" id="KW-0472">Membrane</keyword>
<dbReference type="Proteomes" id="UP000647416">
    <property type="component" value="Unassembled WGS sequence"/>
</dbReference>
<dbReference type="RefSeq" id="WP_262432512.1">
    <property type="nucleotide sequence ID" value="NZ_JACRTE010000017.1"/>
</dbReference>
<sequence>MRNSDYKEEKKKEIMERCFECYCDNGLRDTGIKELGKYCNMTSANLYAYFDNVDDLILQSTAYCMAKVEDDFMALSPENPSDILRFIEEIPYWTAKKHGKKYRLMYQVYTHPKYVEQGKLFFDGVSKRYTEYAKVLSPKLGIPSNILSGFIFIFVRAAVHYALFEDEYYLKMQMEALKLSVFSIIKNFKEEGIEKK</sequence>
<protein>
    <submittedName>
        <fullName evidence="2">TetR/AcrR family transcriptional regulator</fullName>
    </submittedName>
</protein>
<gene>
    <name evidence="2" type="ORF">H8706_09995</name>
</gene>
<keyword evidence="1" id="KW-1133">Transmembrane helix</keyword>
<feature type="transmembrane region" description="Helical" evidence="1">
    <location>
        <begin position="146"/>
        <end position="164"/>
    </location>
</feature>
<keyword evidence="1" id="KW-0812">Transmembrane</keyword>
<dbReference type="SUPFAM" id="SSF46689">
    <property type="entry name" value="Homeodomain-like"/>
    <property type="match status" value="1"/>
</dbReference>
<keyword evidence="3" id="KW-1185">Reference proteome</keyword>
<evidence type="ECO:0000313" key="3">
    <source>
        <dbReference type="Proteomes" id="UP000647416"/>
    </source>
</evidence>
<evidence type="ECO:0000256" key="1">
    <source>
        <dbReference type="SAM" id="Phobius"/>
    </source>
</evidence>
<comment type="caution">
    <text evidence="2">The sequence shown here is derived from an EMBL/GenBank/DDBJ whole genome shotgun (WGS) entry which is preliminary data.</text>
</comment>
<reference evidence="2" key="1">
    <citation type="submission" date="2020-08" db="EMBL/GenBank/DDBJ databases">
        <title>Genome public.</title>
        <authorList>
            <person name="Liu C."/>
            <person name="Sun Q."/>
        </authorList>
    </citation>
    <scope>NUCLEOTIDE SEQUENCE</scope>
    <source>
        <strain evidence="2">NSJ-50</strain>
    </source>
</reference>
<proteinExistence type="predicted"/>
<dbReference type="Gene3D" id="1.10.357.10">
    <property type="entry name" value="Tetracycline Repressor, domain 2"/>
    <property type="match status" value="1"/>
</dbReference>